<evidence type="ECO:0000256" key="8">
    <source>
        <dbReference type="ARBA" id="ARBA00022989"/>
    </source>
</evidence>
<evidence type="ECO:0000256" key="1">
    <source>
        <dbReference type="ARBA" id="ARBA00004429"/>
    </source>
</evidence>
<comment type="caution">
    <text evidence="16">The sequence shown here is derived from an EMBL/GenBank/DDBJ whole genome shotgun (WGS) entry which is preliminary data.</text>
</comment>
<evidence type="ECO:0000256" key="2">
    <source>
        <dbReference type="ARBA" id="ARBA00010527"/>
    </source>
</evidence>
<comment type="similarity">
    <text evidence="2 13">Belongs to the OXA1/ALB3/YidC family. Type 1 subfamily.</text>
</comment>
<dbReference type="GO" id="GO:0051205">
    <property type="term" value="P:protein insertion into membrane"/>
    <property type="evidence" value="ECO:0007669"/>
    <property type="project" value="TreeGrafter"/>
</dbReference>
<evidence type="ECO:0000256" key="10">
    <source>
        <dbReference type="ARBA" id="ARBA00023186"/>
    </source>
</evidence>
<feature type="domain" description="Membrane insertase YidC/Oxa/ALB C-terminal" evidence="14">
    <location>
        <begin position="382"/>
        <end position="559"/>
    </location>
</feature>
<keyword evidence="7 13" id="KW-0653">Protein transport</keyword>
<dbReference type="GO" id="GO:0032977">
    <property type="term" value="F:membrane insertase activity"/>
    <property type="evidence" value="ECO:0007669"/>
    <property type="project" value="InterPro"/>
</dbReference>
<evidence type="ECO:0000313" key="16">
    <source>
        <dbReference type="EMBL" id="MUV13181.1"/>
    </source>
</evidence>
<evidence type="ECO:0000256" key="6">
    <source>
        <dbReference type="ARBA" id="ARBA00022692"/>
    </source>
</evidence>
<dbReference type="GO" id="GO:0005886">
    <property type="term" value="C:plasma membrane"/>
    <property type="evidence" value="ECO:0007669"/>
    <property type="project" value="UniProtKB-SubCell"/>
</dbReference>
<feature type="transmembrane region" description="Helical" evidence="13">
    <location>
        <begin position="382"/>
        <end position="402"/>
    </location>
</feature>
<comment type="function">
    <text evidence="13">Required for the insertion and/or proper folding and/or complex formation of integral membrane proteins into the membrane. Involved in integration of membrane proteins that insert both dependently and independently of the Sec translocase complex, as well as at least some lipoproteins. Aids folding of multispanning membrane proteins.</text>
</comment>
<dbReference type="InterPro" id="IPR047196">
    <property type="entry name" value="YidC_ALB_C"/>
</dbReference>
<evidence type="ECO:0000256" key="5">
    <source>
        <dbReference type="ARBA" id="ARBA00022475"/>
    </source>
</evidence>
<dbReference type="InterPro" id="IPR028055">
    <property type="entry name" value="YidC/Oxa/ALB_C"/>
</dbReference>
<comment type="subunit">
    <text evidence="13">Interacts with the Sec translocase complex via SecD. Specifically interacts with transmembrane segments of nascent integral membrane proteins during membrane integration.</text>
</comment>
<dbReference type="PRINTS" id="PR01900">
    <property type="entry name" value="YIDCPROTEIN"/>
</dbReference>
<evidence type="ECO:0000259" key="14">
    <source>
        <dbReference type="Pfam" id="PF02096"/>
    </source>
</evidence>
<evidence type="ECO:0000313" key="17">
    <source>
        <dbReference type="Proteomes" id="UP000479692"/>
    </source>
</evidence>
<keyword evidence="9 13" id="KW-0472">Membrane</keyword>
<evidence type="ECO:0000259" key="15">
    <source>
        <dbReference type="Pfam" id="PF14849"/>
    </source>
</evidence>
<dbReference type="InterPro" id="IPR019998">
    <property type="entry name" value="Membr_insert_YidC"/>
</dbReference>
<protein>
    <recommendedName>
        <fullName evidence="3 13">Membrane protein insertase YidC</fullName>
    </recommendedName>
    <alternativeName>
        <fullName evidence="12 13">Foldase YidC</fullName>
    </alternativeName>
    <alternativeName>
        <fullName evidence="11 13">Membrane integrase YidC</fullName>
    </alternativeName>
    <alternativeName>
        <fullName evidence="13">Membrane protein YidC</fullName>
    </alternativeName>
</protein>
<keyword evidence="6 13" id="KW-0812">Transmembrane</keyword>
<feature type="transmembrane region" description="Helical" evidence="13">
    <location>
        <begin position="358"/>
        <end position="376"/>
    </location>
</feature>
<evidence type="ECO:0000256" key="9">
    <source>
        <dbReference type="ARBA" id="ARBA00023136"/>
    </source>
</evidence>
<dbReference type="CDD" id="cd20070">
    <property type="entry name" value="5TM_YidC_Alb3"/>
    <property type="match status" value="1"/>
</dbReference>
<evidence type="ECO:0000256" key="4">
    <source>
        <dbReference type="ARBA" id="ARBA00022448"/>
    </source>
</evidence>
<dbReference type="EMBL" id="WOXT01000001">
    <property type="protein sequence ID" value="MUV13181.1"/>
    <property type="molecule type" value="Genomic_DNA"/>
</dbReference>
<dbReference type="Proteomes" id="UP000479692">
    <property type="component" value="Unassembled WGS sequence"/>
</dbReference>
<dbReference type="NCBIfam" id="TIGR03593">
    <property type="entry name" value="yidC_nterm"/>
    <property type="match status" value="1"/>
</dbReference>
<dbReference type="PANTHER" id="PTHR12428:SF65">
    <property type="entry name" value="CYTOCHROME C OXIDASE ASSEMBLY PROTEIN COX18, MITOCHONDRIAL"/>
    <property type="match status" value="1"/>
</dbReference>
<name>A0A7C9LFN1_9GAMM</name>
<keyword evidence="8 13" id="KW-1133">Transmembrane helix</keyword>
<dbReference type="CDD" id="cd19961">
    <property type="entry name" value="EcYidC-like_peri"/>
    <property type="match status" value="1"/>
</dbReference>
<evidence type="ECO:0000256" key="11">
    <source>
        <dbReference type="ARBA" id="ARBA00033245"/>
    </source>
</evidence>
<organism evidence="16 17">
    <name type="scientific">Noviluteimonas gilva</name>
    <dbReference type="NCBI Taxonomy" id="2682097"/>
    <lineage>
        <taxon>Bacteria</taxon>
        <taxon>Pseudomonadati</taxon>
        <taxon>Pseudomonadota</taxon>
        <taxon>Gammaproteobacteria</taxon>
        <taxon>Lysobacterales</taxon>
        <taxon>Lysobacteraceae</taxon>
        <taxon>Noviluteimonas</taxon>
    </lineage>
</organism>
<feature type="transmembrane region" description="Helical" evidence="13">
    <location>
        <begin position="488"/>
        <end position="505"/>
    </location>
</feature>
<dbReference type="HAMAP" id="MF_01810">
    <property type="entry name" value="YidC_type1"/>
    <property type="match status" value="1"/>
</dbReference>
<dbReference type="Gene3D" id="2.70.98.90">
    <property type="match status" value="1"/>
</dbReference>
<evidence type="ECO:0000256" key="3">
    <source>
        <dbReference type="ARBA" id="ARBA00015325"/>
    </source>
</evidence>
<feature type="transmembrane region" description="Helical" evidence="13">
    <location>
        <begin position="525"/>
        <end position="546"/>
    </location>
</feature>
<dbReference type="Pfam" id="PF02096">
    <property type="entry name" value="60KD_IMP"/>
    <property type="match status" value="1"/>
</dbReference>
<feature type="transmembrane region" description="Helical" evidence="13">
    <location>
        <begin position="6"/>
        <end position="23"/>
    </location>
</feature>
<dbReference type="InterPro" id="IPR038221">
    <property type="entry name" value="YidC_periplasmic_sf"/>
</dbReference>
<evidence type="ECO:0000256" key="12">
    <source>
        <dbReference type="ARBA" id="ARBA00033342"/>
    </source>
</evidence>
<evidence type="ECO:0000256" key="7">
    <source>
        <dbReference type="ARBA" id="ARBA00022927"/>
    </source>
</evidence>
<feature type="transmembrane region" description="Helical" evidence="13">
    <location>
        <begin position="447"/>
        <end position="468"/>
    </location>
</feature>
<evidence type="ECO:0000256" key="13">
    <source>
        <dbReference type="HAMAP-Rule" id="MF_01810"/>
    </source>
</evidence>
<keyword evidence="5 13" id="KW-1003">Cell membrane</keyword>
<dbReference type="PRINTS" id="PR00701">
    <property type="entry name" value="60KDINNERMP"/>
</dbReference>
<keyword evidence="17" id="KW-1185">Reference proteome</keyword>
<dbReference type="RefSeq" id="WP_156640204.1">
    <property type="nucleotide sequence ID" value="NZ_WOXT01000001.1"/>
</dbReference>
<keyword evidence="4 13" id="KW-0813">Transport</keyword>
<comment type="subcellular location">
    <subcellularLocation>
        <location evidence="1">Cell inner membrane</location>
        <topology evidence="1">Multi-pass membrane protein</topology>
    </subcellularLocation>
    <subcellularLocation>
        <location evidence="13">Cell membrane</location>
        <topology evidence="13">Multi-pass membrane protein</topology>
    </subcellularLocation>
</comment>
<dbReference type="NCBIfam" id="TIGR03592">
    <property type="entry name" value="yidC_oxa1_cterm"/>
    <property type="match status" value="1"/>
</dbReference>
<dbReference type="AlphaFoldDB" id="A0A7C9LFN1"/>
<feature type="domain" description="Membrane insertase YidC N-terminal" evidence="15">
    <location>
        <begin position="86"/>
        <end position="363"/>
    </location>
</feature>
<dbReference type="InterPro" id="IPR028053">
    <property type="entry name" value="Membr_insert_YidC_N"/>
</dbReference>
<dbReference type="GO" id="GO:0015031">
    <property type="term" value="P:protein transport"/>
    <property type="evidence" value="ECO:0007669"/>
    <property type="project" value="UniProtKB-KW"/>
</dbReference>
<proteinExistence type="inferred from homology"/>
<accession>A0A7C9LFN1</accession>
<dbReference type="Pfam" id="PF14849">
    <property type="entry name" value="YidC_periplas"/>
    <property type="match status" value="1"/>
</dbReference>
<reference evidence="16 17" key="1">
    <citation type="submission" date="2019-12" db="EMBL/GenBank/DDBJ databases">
        <authorList>
            <person name="Xu J."/>
        </authorList>
    </citation>
    <scope>NUCLEOTIDE SEQUENCE [LARGE SCALE GENOMIC DNA]</scope>
    <source>
        <strain evidence="16 17">HX-5-24</strain>
    </source>
</reference>
<dbReference type="NCBIfam" id="NF002352">
    <property type="entry name" value="PRK01318.1-3"/>
    <property type="match status" value="1"/>
</dbReference>
<keyword evidence="10 13" id="KW-0143">Chaperone</keyword>
<dbReference type="InterPro" id="IPR001708">
    <property type="entry name" value="YidC/ALB3/OXA1/COX18"/>
</dbReference>
<gene>
    <name evidence="13 16" type="primary">yidC</name>
    <name evidence="16" type="ORF">GN331_03070</name>
</gene>
<sequence length="571" mass="62645">MNQTRVFLLIAWLLVATLLWMEWNKEKTAALQAPPVATQTASSNGAVPGAVPSAPTAAAAGVPAAPVQAGVPSSSTTKTAQADNAVVVTTDTLRITLDGGSVRNAELLKFPNEAKSNDTGNVALFDPTPAGFYEAQSGWVSSTGAAPDHLANFLPEGGARKVTLAAGQDSVEVPFIWTGANGVTIRRTYTFPRGGYAIGVRDEVVNQGSANWQGYVYRQLVRNPPPQKTGYTNPEAFAFHGAAWYTPNDKYERRKYDDFVDDGTLDKDATGGWIALLQHYFFAAWIPGEQDKSTFTLSTTQDGGVTRYVARAFGPRVDVAPGQKAETNARLWVGPKLVAAIEAQNVPGLTRAVDFSRFSIMATIAGWLFVVLSAIHSVVGNWGWSIIGLVILIRLLLYPIAAKQFQSMAKMRKLQPRMQQLKERYGDDRQKLQMATMELYKKEKVNPAAGCLPLLIQMPIFLALYWMLSESVELRHAPWALWIDNLSARDPYFILPIINVAIMWATQRLTPMAGMEPTQQKMMQLMPLVIGVTMIFFPAGLVLYWVTNGALGLLQQWSMLKRYGETEPAKA</sequence>
<dbReference type="PANTHER" id="PTHR12428">
    <property type="entry name" value="OXA1"/>
    <property type="match status" value="1"/>
</dbReference>